<gene>
    <name evidence="2" type="ORF">THIAE_09505</name>
</gene>
<keyword evidence="1" id="KW-0472">Membrane</keyword>
<name>W0DUV8_9GAMM</name>
<dbReference type="Proteomes" id="UP000005380">
    <property type="component" value="Chromosome"/>
</dbReference>
<dbReference type="EMBL" id="CP007030">
    <property type="protein sequence ID" value="AHF02385.1"/>
    <property type="molecule type" value="Genomic_DNA"/>
</dbReference>
<dbReference type="AlphaFoldDB" id="W0DUV8"/>
<dbReference type="KEGG" id="tao:THIAE_09505"/>
<evidence type="ECO:0000313" key="2">
    <source>
        <dbReference type="EMBL" id="AHF02385.1"/>
    </source>
</evidence>
<keyword evidence="1" id="KW-0812">Transmembrane</keyword>
<keyword evidence="3" id="KW-1185">Reference proteome</keyword>
<protein>
    <recommendedName>
        <fullName evidence="4">DUF1640 domain-containing protein</fullName>
    </recommendedName>
</protein>
<evidence type="ECO:0008006" key="4">
    <source>
        <dbReference type="Google" id="ProtNLM"/>
    </source>
</evidence>
<accession>W0DUV8</accession>
<dbReference type="STRING" id="717772.THIAE_09505"/>
<dbReference type="RefSeq" id="WP_006460783.1">
    <property type="nucleotide sequence ID" value="NZ_CP007030.1"/>
</dbReference>
<keyword evidence="1" id="KW-1133">Transmembrane helix</keyword>
<proteinExistence type="predicted"/>
<dbReference type="eggNOG" id="ENOG5033D1Q">
    <property type="taxonomic scope" value="Bacteria"/>
</dbReference>
<feature type="transmembrane region" description="Helical" evidence="1">
    <location>
        <begin position="58"/>
        <end position="79"/>
    </location>
</feature>
<dbReference type="HOGENOM" id="CLU_2588621_0_0_6"/>
<dbReference type="OrthoDB" id="5569857at2"/>
<evidence type="ECO:0000313" key="3">
    <source>
        <dbReference type="Proteomes" id="UP000005380"/>
    </source>
</evidence>
<sequence length="80" mass="8976">MSIITFDKLELTDILKKTNIPPEQAEAIVRAIAKAHDGIVSKDYLDYKIDKVDIKITFLQWILAINTAALLALVGKFLFS</sequence>
<evidence type="ECO:0000256" key="1">
    <source>
        <dbReference type="SAM" id="Phobius"/>
    </source>
</evidence>
<organism evidence="2 3">
    <name type="scientific">Thiomicrospira aerophila AL3</name>
    <dbReference type="NCBI Taxonomy" id="717772"/>
    <lineage>
        <taxon>Bacteria</taxon>
        <taxon>Pseudomonadati</taxon>
        <taxon>Pseudomonadota</taxon>
        <taxon>Gammaproteobacteria</taxon>
        <taxon>Thiotrichales</taxon>
        <taxon>Piscirickettsiaceae</taxon>
        <taxon>Thiomicrospira</taxon>
    </lineage>
</organism>
<dbReference type="InParanoid" id="W0DUV8"/>
<reference evidence="2 3" key="1">
    <citation type="submission" date="2013-12" db="EMBL/GenBank/DDBJ databases">
        <authorList>
            <consortium name="DOE Joint Genome Institute"/>
            <person name="Kappler U."/>
            <person name="Huntemann M."/>
            <person name="Han J."/>
            <person name="Chen A."/>
            <person name="Kyrpides N."/>
            <person name="Mavromatis K."/>
            <person name="Markowitz V."/>
            <person name="Palaniappan K."/>
            <person name="Ivanova N."/>
            <person name="Schaumberg A."/>
            <person name="Pati A."/>
            <person name="Liolios K."/>
            <person name="Nordberg H.P."/>
            <person name="Cantor M.N."/>
            <person name="Hua S.X."/>
            <person name="Woyke T."/>
        </authorList>
    </citation>
    <scope>NUCLEOTIDE SEQUENCE [LARGE SCALE GENOMIC DNA]</scope>
    <source>
        <strain evidence="3">AL2</strain>
    </source>
</reference>